<evidence type="ECO:0000259" key="1">
    <source>
        <dbReference type="Pfam" id="PF09722"/>
    </source>
</evidence>
<accession>A0ABW0F9I4</accession>
<organism evidence="3 4">
    <name type="scientific">Bosea minatitlanensis</name>
    <dbReference type="NCBI Taxonomy" id="128782"/>
    <lineage>
        <taxon>Bacteria</taxon>
        <taxon>Pseudomonadati</taxon>
        <taxon>Pseudomonadota</taxon>
        <taxon>Alphaproteobacteria</taxon>
        <taxon>Hyphomicrobiales</taxon>
        <taxon>Boseaceae</taxon>
        <taxon>Bosea</taxon>
    </lineage>
</organism>
<feature type="domain" description="Antitoxin Xre/MbcA/ParS-like toxin-binding" evidence="1">
    <location>
        <begin position="75"/>
        <end position="123"/>
    </location>
</feature>
<dbReference type="EMBL" id="JBHSLI010000008">
    <property type="protein sequence ID" value="MFC5295090.1"/>
    <property type="molecule type" value="Genomic_DNA"/>
</dbReference>
<protein>
    <submittedName>
        <fullName evidence="3">Antitoxin Xre-like helix-turn-helix domain-containing protein</fullName>
    </submittedName>
</protein>
<dbReference type="RefSeq" id="WP_158445342.1">
    <property type="nucleotide sequence ID" value="NZ_JAOAOS010000008.1"/>
</dbReference>
<sequence length="126" mass="13296">MPPLQSAAARPEAGAVVTKAVLRAADQLGVTARILATVIGVSEATVSRMKRGDFGLDPGTKPFELAVLFVRLFRSLDAIAGGDEKVAASWLANPNTVLDARPIEKVQTVSGLVDVIDYLDARRALV</sequence>
<dbReference type="InterPro" id="IPR046847">
    <property type="entry name" value="Xre-like_HTH"/>
</dbReference>
<evidence type="ECO:0000259" key="2">
    <source>
        <dbReference type="Pfam" id="PF20432"/>
    </source>
</evidence>
<dbReference type="Pfam" id="PF20432">
    <property type="entry name" value="Xre-like-HTH"/>
    <property type="match status" value="1"/>
</dbReference>
<reference evidence="4" key="1">
    <citation type="journal article" date="2019" name="Int. J. Syst. Evol. Microbiol.">
        <title>The Global Catalogue of Microorganisms (GCM) 10K type strain sequencing project: providing services to taxonomists for standard genome sequencing and annotation.</title>
        <authorList>
            <consortium name="The Broad Institute Genomics Platform"/>
            <consortium name="The Broad Institute Genome Sequencing Center for Infectious Disease"/>
            <person name="Wu L."/>
            <person name="Ma J."/>
        </authorList>
    </citation>
    <scope>NUCLEOTIDE SEQUENCE [LARGE SCALE GENOMIC DNA]</scope>
    <source>
        <strain evidence="4">CGMCC 1.15643</strain>
    </source>
</reference>
<dbReference type="Pfam" id="PF09722">
    <property type="entry name" value="Xre_MbcA_ParS_C"/>
    <property type="match status" value="1"/>
</dbReference>
<dbReference type="InterPro" id="IPR024467">
    <property type="entry name" value="Xre/MbcA/ParS-like_toxin-bd"/>
</dbReference>
<gene>
    <name evidence="3" type="ORF">ACFPK2_19030</name>
</gene>
<keyword evidence="4" id="KW-1185">Reference proteome</keyword>
<dbReference type="Proteomes" id="UP001595976">
    <property type="component" value="Unassembled WGS sequence"/>
</dbReference>
<name>A0ABW0F9I4_9HYPH</name>
<evidence type="ECO:0000313" key="4">
    <source>
        <dbReference type="Proteomes" id="UP001595976"/>
    </source>
</evidence>
<proteinExistence type="predicted"/>
<feature type="domain" description="Antitoxin Xre-like helix-turn-helix" evidence="2">
    <location>
        <begin position="8"/>
        <end position="71"/>
    </location>
</feature>
<evidence type="ECO:0000313" key="3">
    <source>
        <dbReference type="EMBL" id="MFC5295090.1"/>
    </source>
</evidence>
<comment type="caution">
    <text evidence="3">The sequence shown here is derived from an EMBL/GenBank/DDBJ whole genome shotgun (WGS) entry which is preliminary data.</text>
</comment>